<keyword evidence="3 8" id="KW-0808">Transferase</keyword>
<dbReference type="PANTHER" id="PTHR32044">
    <property type="entry name" value="GLUCOMANNAN 4-BETA-MANNOSYLTRANSFERASE 9"/>
    <property type="match status" value="1"/>
</dbReference>
<reference evidence="8" key="1">
    <citation type="submission" date="2015-12" db="EMBL/GenBank/DDBJ databases">
        <title>Update maize B73 reference genome by single molecule sequencing technologies.</title>
        <authorList>
            <consortium name="Maize Genome Sequencing Project"/>
            <person name="Ware D."/>
        </authorList>
    </citation>
    <scope>NUCLEOTIDE SEQUENCE</scope>
    <source>
        <tissue evidence="8">Seedling</tissue>
    </source>
</reference>
<proteinExistence type="predicted"/>
<dbReference type="GO" id="GO:0016757">
    <property type="term" value="F:glycosyltransferase activity"/>
    <property type="evidence" value="ECO:0007669"/>
    <property type="project" value="UniProtKB-KW"/>
</dbReference>
<evidence type="ECO:0000256" key="7">
    <source>
        <dbReference type="ARBA" id="ARBA00023136"/>
    </source>
</evidence>
<evidence type="ECO:0000256" key="5">
    <source>
        <dbReference type="ARBA" id="ARBA00022989"/>
    </source>
</evidence>
<gene>
    <name evidence="8" type="ORF">ZEAMMB73_Zm00001d053696</name>
</gene>
<dbReference type="PANTHER" id="PTHR32044:SF75">
    <property type="entry name" value="GLUCOMANNAN 4-BETA-MANNOSYLTRANSFERASE 1"/>
    <property type="match status" value="1"/>
</dbReference>
<name>A0A1D6QRL7_MAIZE</name>
<keyword evidence="5" id="KW-1133">Transmembrane helix</keyword>
<dbReference type="EMBL" id="CM000780">
    <property type="protein sequence ID" value="AQK60148.1"/>
    <property type="molecule type" value="Genomic_DNA"/>
</dbReference>
<keyword evidence="4" id="KW-0812">Transmembrane</keyword>
<evidence type="ECO:0000256" key="6">
    <source>
        <dbReference type="ARBA" id="ARBA00023034"/>
    </source>
</evidence>
<accession>A0A1D6QRL7</accession>
<evidence type="ECO:0000256" key="4">
    <source>
        <dbReference type="ARBA" id="ARBA00022692"/>
    </source>
</evidence>
<dbReference type="ExpressionAtlas" id="A0A1D6QRL7">
    <property type="expression patterns" value="baseline and differential"/>
</dbReference>
<comment type="subcellular location">
    <subcellularLocation>
        <location evidence="1">Golgi apparatus membrane</location>
    </subcellularLocation>
</comment>
<evidence type="ECO:0000256" key="1">
    <source>
        <dbReference type="ARBA" id="ARBA00004394"/>
    </source>
</evidence>
<organism evidence="8">
    <name type="scientific">Zea mays</name>
    <name type="common">Maize</name>
    <dbReference type="NCBI Taxonomy" id="4577"/>
    <lineage>
        <taxon>Eukaryota</taxon>
        <taxon>Viridiplantae</taxon>
        <taxon>Streptophyta</taxon>
        <taxon>Embryophyta</taxon>
        <taxon>Tracheophyta</taxon>
        <taxon>Spermatophyta</taxon>
        <taxon>Magnoliopsida</taxon>
        <taxon>Liliopsida</taxon>
        <taxon>Poales</taxon>
        <taxon>Poaceae</taxon>
        <taxon>PACMAD clade</taxon>
        <taxon>Panicoideae</taxon>
        <taxon>Andropogonodae</taxon>
        <taxon>Andropogoneae</taxon>
        <taxon>Tripsacinae</taxon>
        <taxon>Zea</taxon>
    </lineage>
</organism>
<evidence type="ECO:0000313" key="8">
    <source>
        <dbReference type="EMBL" id="AQK60148.1"/>
    </source>
</evidence>
<keyword evidence="2 8" id="KW-0328">Glycosyltransferase</keyword>
<protein>
    <submittedName>
        <fullName evidence="8">Glucomannan 4-beta-mannosyltransferase 2</fullName>
    </submittedName>
</protein>
<evidence type="ECO:0000256" key="2">
    <source>
        <dbReference type="ARBA" id="ARBA00022676"/>
    </source>
</evidence>
<keyword evidence="7" id="KW-0472">Membrane</keyword>
<keyword evidence="6" id="KW-0333">Golgi apparatus</keyword>
<dbReference type="AlphaFoldDB" id="A0A1D6QRL7"/>
<dbReference type="GO" id="GO:0000139">
    <property type="term" value="C:Golgi membrane"/>
    <property type="evidence" value="ECO:0007669"/>
    <property type="project" value="UniProtKB-SubCell"/>
</dbReference>
<sequence length="126" mass="14400">MDFVACRSFHLLFFWVAFENVMSLHRTKATLIGLLEAGRANEWVVTAKLGSAMKMKSANKAGLRKQFMRIWERLHVTELGVAAFLFSCGWYDLAYGRDHFFIYLFFQSVAFFIVGVGYVGTIVPQS</sequence>
<evidence type="ECO:0000256" key="3">
    <source>
        <dbReference type="ARBA" id="ARBA00022679"/>
    </source>
</evidence>